<dbReference type="HOGENOM" id="CLU_2236449_0_0_1"/>
<dbReference type="EMBL" id="AACS02000010">
    <property type="protein sequence ID" value="EFI26868.1"/>
    <property type="molecule type" value="Genomic_DNA"/>
</dbReference>
<keyword evidence="3" id="KW-1185">Reference proteome</keyword>
<sequence length="105" mass="11680">MIEYSEKDHRGPTHQVGPREAGESLNAMEVAPPVATATRGTSHVTTFLFPARVPRYSPSLKTCVSVQHSFYTPTVIMHVRYPRFYVIPLRSSTLCEYELNGGAPS</sequence>
<dbReference type="VEuPathDB" id="FungiDB:CC1G_15270"/>
<dbReference type="InParanoid" id="D6RPW9"/>
<dbReference type="AlphaFoldDB" id="D6RPW9"/>
<evidence type="ECO:0000256" key="1">
    <source>
        <dbReference type="SAM" id="MobiDB-lite"/>
    </source>
</evidence>
<organism evidence="2 3">
    <name type="scientific">Coprinopsis cinerea (strain Okayama-7 / 130 / ATCC MYA-4618 / FGSC 9003)</name>
    <name type="common">Inky cap fungus</name>
    <name type="synonym">Hormographiella aspergillata</name>
    <dbReference type="NCBI Taxonomy" id="240176"/>
    <lineage>
        <taxon>Eukaryota</taxon>
        <taxon>Fungi</taxon>
        <taxon>Dikarya</taxon>
        <taxon>Basidiomycota</taxon>
        <taxon>Agaricomycotina</taxon>
        <taxon>Agaricomycetes</taxon>
        <taxon>Agaricomycetidae</taxon>
        <taxon>Agaricales</taxon>
        <taxon>Agaricineae</taxon>
        <taxon>Psathyrellaceae</taxon>
        <taxon>Coprinopsis</taxon>
    </lineage>
</organism>
<name>D6RPW9_COPC7</name>
<evidence type="ECO:0000313" key="3">
    <source>
        <dbReference type="Proteomes" id="UP000001861"/>
    </source>
</evidence>
<dbReference type="RefSeq" id="XP_002910362.1">
    <property type="nucleotide sequence ID" value="XM_002910316.1"/>
</dbReference>
<protein>
    <submittedName>
        <fullName evidence="2">Uncharacterized protein</fullName>
    </submittedName>
</protein>
<gene>
    <name evidence="2" type="ORF">CC1G_15270</name>
</gene>
<dbReference type="GeneID" id="9378783"/>
<evidence type="ECO:0000313" key="2">
    <source>
        <dbReference type="EMBL" id="EFI26868.1"/>
    </source>
</evidence>
<dbReference type="KEGG" id="cci:CC1G_15270"/>
<feature type="compositionally biased region" description="Basic and acidic residues" evidence="1">
    <location>
        <begin position="1"/>
        <end position="11"/>
    </location>
</feature>
<comment type="caution">
    <text evidence="2">The sequence shown here is derived from an EMBL/GenBank/DDBJ whole genome shotgun (WGS) entry which is preliminary data.</text>
</comment>
<reference evidence="2 3" key="1">
    <citation type="journal article" date="2010" name="Proc. Natl. Acad. Sci. U.S.A.">
        <title>Insights into evolution of multicellular fungi from the assembled chromosomes of the mushroom Coprinopsis cinerea (Coprinus cinereus).</title>
        <authorList>
            <person name="Stajich J.E."/>
            <person name="Wilke S.K."/>
            <person name="Ahren D."/>
            <person name="Au C.H."/>
            <person name="Birren B.W."/>
            <person name="Borodovsky M."/>
            <person name="Burns C."/>
            <person name="Canback B."/>
            <person name="Casselton L.A."/>
            <person name="Cheng C.K."/>
            <person name="Deng J."/>
            <person name="Dietrich F.S."/>
            <person name="Fargo D.C."/>
            <person name="Farman M.L."/>
            <person name="Gathman A.C."/>
            <person name="Goldberg J."/>
            <person name="Guigo R."/>
            <person name="Hoegger P.J."/>
            <person name="Hooker J.B."/>
            <person name="Huggins A."/>
            <person name="James T.Y."/>
            <person name="Kamada T."/>
            <person name="Kilaru S."/>
            <person name="Kodira C."/>
            <person name="Kues U."/>
            <person name="Kupfer D."/>
            <person name="Kwan H.S."/>
            <person name="Lomsadze A."/>
            <person name="Li W."/>
            <person name="Lilly W.W."/>
            <person name="Ma L.J."/>
            <person name="Mackey A.J."/>
            <person name="Manning G."/>
            <person name="Martin F."/>
            <person name="Muraguchi H."/>
            <person name="Natvig D.O."/>
            <person name="Palmerini H."/>
            <person name="Ramesh M.A."/>
            <person name="Rehmeyer C.J."/>
            <person name="Roe B.A."/>
            <person name="Shenoy N."/>
            <person name="Stanke M."/>
            <person name="Ter-Hovhannisyan V."/>
            <person name="Tunlid A."/>
            <person name="Velagapudi R."/>
            <person name="Vision T.J."/>
            <person name="Zeng Q."/>
            <person name="Zolan M.E."/>
            <person name="Pukkila P.J."/>
        </authorList>
    </citation>
    <scope>NUCLEOTIDE SEQUENCE [LARGE SCALE GENOMIC DNA]</scope>
    <source>
        <strain evidence="3">Okayama-7 / 130 / ATCC MYA-4618 / FGSC 9003</strain>
    </source>
</reference>
<proteinExistence type="predicted"/>
<feature type="region of interest" description="Disordered" evidence="1">
    <location>
        <begin position="1"/>
        <end position="26"/>
    </location>
</feature>
<dbReference type="Proteomes" id="UP000001861">
    <property type="component" value="Unassembled WGS sequence"/>
</dbReference>
<accession>D6RPW9</accession>